<dbReference type="AlphaFoldDB" id="A0A0F4ZLZ0"/>
<feature type="compositionally biased region" description="Low complexity" evidence="5">
    <location>
        <begin position="191"/>
        <end position="202"/>
    </location>
</feature>
<name>A0A0F4ZLZ0_9PEZI</name>
<protein>
    <recommendedName>
        <fullName evidence="7">Thioredoxin domain-containing protein</fullName>
    </recommendedName>
</protein>
<evidence type="ECO:0000256" key="3">
    <source>
        <dbReference type="ARBA" id="ARBA00022989"/>
    </source>
</evidence>
<accession>A0A0F4ZLZ0</accession>
<dbReference type="PANTHER" id="PTHR46426:SF1">
    <property type="entry name" value="PROTEIN DISULFIDE-ISOMERASE TMX3"/>
    <property type="match status" value="1"/>
</dbReference>
<evidence type="ECO:0000256" key="5">
    <source>
        <dbReference type="SAM" id="MobiDB-lite"/>
    </source>
</evidence>
<organism evidence="8 9">
    <name type="scientific">Thielaviopsis punctulata</name>
    <dbReference type="NCBI Taxonomy" id="72032"/>
    <lineage>
        <taxon>Eukaryota</taxon>
        <taxon>Fungi</taxon>
        <taxon>Dikarya</taxon>
        <taxon>Ascomycota</taxon>
        <taxon>Pezizomycotina</taxon>
        <taxon>Sordariomycetes</taxon>
        <taxon>Hypocreomycetidae</taxon>
        <taxon>Microascales</taxon>
        <taxon>Ceratocystidaceae</taxon>
        <taxon>Thielaviopsis</taxon>
    </lineage>
</organism>
<evidence type="ECO:0000313" key="8">
    <source>
        <dbReference type="EMBL" id="KKA31126.1"/>
    </source>
</evidence>
<dbReference type="InterPro" id="IPR013766">
    <property type="entry name" value="Thioredoxin_domain"/>
</dbReference>
<comment type="caution">
    <text evidence="8">The sequence shown here is derived from an EMBL/GenBank/DDBJ whole genome shotgun (WGS) entry which is preliminary data.</text>
</comment>
<gene>
    <name evidence="8" type="ORF">TD95_000598</name>
</gene>
<keyword evidence="6" id="KW-0732">Signal</keyword>
<feature type="compositionally biased region" description="Basic and acidic residues" evidence="5">
    <location>
        <begin position="169"/>
        <end position="178"/>
    </location>
</feature>
<feature type="domain" description="Thioredoxin" evidence="7">
    <location>
        <begin position="256"/>
        <end position="381"/>
    </location>
</feature>
<evidence type="ECO:0000313" key="9">
    <source>
        <dbReference type="Proteomes" id="UP000033483"/>
    </source>
</evidence>
<feature type="chain" id="PRO_5002482790" description="Thioredoxin domain-containing protein" evidence="6">
    <location>
        <begin position="19"/>
        <end position="741"/>
    </location>
</feature>
<dbReference type="PANTHER" id="PTHR46426">
    <property type="entry name" value="PROTEIN DISULFIDE-ISOMERASE TMX3"/>
    <property type="match status" value="1"/>
</dbReference>
<keyword evidence="9" id="KW-1185">Reference proteome</keyword>
<feature type="compositionally biased region" description="Basic and acidic residues" evidence="5">
    <location>
        <begin position="203"/>
        <end position="235"/>
    </location>
</feature>
<dbReference type="GO" id="GO:0005783">
    <property type="term" value="C:endoplasmic reticulum"/>
    <property type="evidence" value="ECO:0007669"/>
    <property type="project" value="TreeGrafter"/>
</dbReference>
<feature type="domain" description="Thioredoxin" evidence="7">
    <location>
        <begin position="8"/>
        <end position="165"/>
    </location>
</feature>
<evidence type="ECO:0000259" key="7">
    <source>
        <dbReference type="PROSITE" id="PS51352"/>
    </source>
</evidence>
<dbReference type="Gene3D" id="3.40.30.10">
    <property type="entry name" value="Glutaredoxin"/>
    <property type="match status" value="2"/>
</dbReference>
<keyword evidence="2" id="KW-0812">Transmembrane</keyword>
<dbReference type="OrthoDB" id="72053at2759"/>
<dbReference type="PROSITE" id="PS51352">
    <property type="entry name" value="THIOREDOXIN_2"/>
    <property type="match status" value="2"/>
</dbReference>
<evidence type="ECO:0000256" key="1">
    <source>
        <dbReference type="ARBA" id="ARBA00004167"/>
    </source>
</evidence>
<dbReference type="Pfam" id="PF00085">
    <property type="entry name" value="Thioredoxin"/>
    <property type="match status" value="2"/>
</dbReference>
<evidence type="ECO:0000256" key="6">
    <source>
        <dbReference type="SAM" id="SignalP"/>
    </source>
</evidence>
<keyword evidence="4" id="KW-0472">Membrane</keyword>
<dbReference type="SUPFAM" id="SSF52833">
    <property type="entry name" value="Thioredoxin-like"/>
    <property type="match status" value="3"/>
</dbReference>
<dbReference type="Proteomes" id="UP000033483">
    <property type="component" value="Unassembled WGS sequence"/>
</dbReference>
<dbReference type="InterPro" id="IPR036249">
    <property type="entry name" value="Thioredoxin-like_sf"/>
</dbReference>
<evidence type="ECO:0000256" key="2">
    <source>
        <dbReference type="ARBA" id="ARBA00022692"/>
    </source>
</evidence>
<keyword evidence="3" id="KW-1133">Transmembrane helix</keyword>
<feature type="signal peptide" evidence="6">
    <location>
        <begin position="1"/>
        <end position="18"/>
    </location>
</feature>
<dbReference type="EMBL" id="LAEV01000051">
    <property type="protein sequence ID" value="KKA31126.1"/>
    <property type="molecule type" value="Genomic_DNA"/>
</dbReference>
<sequence>MRLSPLYLLLGAAALVRGVEEPLEEEEEVEQPPHVTVFNHQEVPPLPELTPDNYEKEVEAHKFIMIKHYSPYCHHCQAFAPTYQTAYEWYSTMKSDPKDPAKTFTDMYDFKFATINCVAYFDLCAAKKVTSYPMTMIYKKGELFKTMKGVKNMTVMHHAIEKAVNSEFPDTRPTDLKVPEAGATESPDYVASGAASKSAGTKADTKADAKSDDKADTKSDNKDGAGAGSKEELRDAAAVTTKTSSTASVSTSTSSTSTASPTPTGPLPNPNGLSVALTAETFMKQVVASGDAWFIKFYAPWCHHCQAMAPNWMQLAKEMKGRLNIGEVNCEKETRLCSDAKVSGYPTMQFFRNGERTEYDGLRGFGDLMQYAERALEAASGVPDVDLAAFEKMELKEDVIFVYFYDFATTSEDFLALEHLPLSLINRARIVKTQDPEMYKRFKITTWPRLIVSREGRPTYYTPLTPREMRDVRGILNWMKSVWLPIVPELTASNAREIVDGKIVVLGVLNREDQESFMGALREMKSAANEWMEKQIQLFQLERQELRDAKQLRIEEAEDRGDQRALRNAKNIRINMDMSSRKQVTFAWVDSIFWQRWLRTTYGVDIKNGDRVIINDEDNRRYWDTTITGNHIVPSRTSILETISKVTASPPMISPKYTVGNVQKIFYQLKLTSGEHPYLCVLALLASIVGTLSWYRGRTARGSLAGGGRARSMSLAAEAGKARSEGLLGAASSAAAGGKQD</sequence>
<dbReference type="CDD" id="cd02961">
    <property type="entry name" value="PDI_a_family"/>
    <property type="match status" value="2"/>
</dbReference>
<dbReference type="GO" id="GO:0016020">
    <property type="term" value="C:membrane"/>
    <property type="evidence" value="ECO:0007669"/>
    <property type="project" value="UniProtKB-SubCell"/>
</dbReference>
<evidence type="ECO:0000256" key="4">
    <source>
        <dbReference type="ARBA" id="ARBA00023136"/>
    </source>
</evidence>
<feature type="compositionally biased region" description="Low complexity" evidence="5">
    <location>
        <begin position="236"/>
        <end position="262"/>
    </location>
</feature>
<reference evidence="8 9" key="1">
    <citation type="submission" date="2015-03" db="EMBL/GenBank/DDBJ databases">
        <authorList>
            <person name="Radwan O."/>
            <person name="Al-Naeli F.A."/>
            <person name="Rendon G.A."/>
            <person name="Fields C."/>
        </authorList>
    </citation>
    <scope>NUCLEOTIDE SEQUENCE [LARGE SCALE GENOMIC DNA]</scope>
    <source>
        <strain evidence="8">CR-DP1</strain>
    </source>
</reference>
<dbReference type="InterPro" id="IPR052250">
    <property type="entry name" value="PDI_TMX3"/>
</dbReference>
<feature type="region of interest" description="Disordered" evidence="5">
    <location>
        <begin position="166"/>
        <end position="272"/>
    </location>
</feature>
<comment type="subcellular location">
    <subcellularLocation>
        <location evidence="1">Membrane</location>
        <topology evidence="1">Single-pass membrane protein</topology>
    </subcellularLocation>
</comment>
<proteinExistence type="predicted"/>